<evidence type="ECO:0000313" key="9">
    <source>
        <dbReference type="EMBL" id="MBB3193178.1"/>
    </source>
</evidence>
<feature type="transmembrane region" description="Helical" evidence="8">
    <location>
        <begin position="169"/>
        <end position="190"/>
    </location>
</feature>
<dbReference type="InterPro" id="IPR004630">
    <property type="entry name" value="UPF0324_YeiH-like"/>
</dbReference>
<keyword evidence="3" id="KW-1003">Cell membrane</keyword>
<evidence type="ECO:0000256" key="6">
    <source>
        <dbReference type="ARBA" id="ARBA00023136"/>
    </source>
</evidence>
<evidence type="ECO:0000256" key="5">
    <source>
        <dbReference type="ARBA" id="ARBA00022989"/>
    </source>
</evidence>
<accession>A0ABR6GM45</accession>
<evidence type="ECO:0000256" key="4">
    <source>
        <dbReference type="ARBA" id="ARBA00022692"/>
    </source>
</evidence>
<sequence length="385" mass="41050">MSSSVSFPRPLEWWSWQRWRPVVPGALLCLALASLTLMLSRLPWLQAHGVSALTLAIVLGMAVGHSGYGRVAGLAERGVQFSRQTLLRLGIVLYGLKLTVQDIGQMGMAGVVTDALVLTSTLLLGAWAGRRWFGLERNQAVLIGAGSAICGAAAVMAAAPVLKAKQSQVAPAIATVVLFGTLAMFVYPWLYHWNLSLGWIPGGDRGFGLYTGATVHEVAQVVVAGRGMSPEAADAAVMAKMVRVMMLAPCLLGLSAWMARREAGARARDRDHDSDRALRRPRASGTPAAPRRGAITIPWFAFAFIGMVLLNSWWTLPTALSAELADFDLLLLAMAMVALGLGTQWSAIQRSGAQPLWLALLLAAWLVLGGGAIHVGVAHLAHLWA</sequence>
<dbReference type="PANTHER" id="PTHR30106">
    <property type="entry name" value="INNER MEMBRANE PROTEIN YEIH-RELATED"/>
    <property type="match status" value="1"/>
</dbReference>
<keyword evidence="5 8" id="KW-1133">Transmembrane helix</keyword>
<comment type="caution">
    <text evidence="9">The sequence shown here is derived from an EMBL/GenBank/DDBJ whole genome shotgun (WGS) entry which is preliminary data.</text>
</comment>
<feature type="transmembrane region" description="Helical" evidence="8">
    <location>
        <begin position="355"/>
        <end position="381"/>
    </location>
</feature>
<feature type="transmembrane region" description="Helical" evidence="8">
    <location>
        <begin position="106"/>
        <end position="128"/>
    </location>
</feature>
<feature type="compositionally biased region" description="Basic and acidic residues" evidence="7">
    <location>
        <begin position="268"/>
        <end position="278"/>
    </location>
</feature>
<organism evidence="9 10">
    <name type="scientific">Roseateles terrae</name>
    <dbReference type="NCBI Taxonomy" id="431060"/>
    <lineage>
        <taxon>Bacteria</taxon>
        <taxon>Pseudomonadati</taxon>
        <taxon>Pseudomonadota</taxon>
        <taxon>Betaproteobacteria</taxon>
        <taxon>Burkholderiales</taxon>
        <taxon>Sphaerotilaceae</taxon>
        <taxon>Roseateles</taxon>
    </lineage>
</organism>
<evidence type="ECO:0000256" key="8">
    <source>
        <dbReference type="SAM" id="Phobius"/>
    </source>
</evidence>
<evidence type="ECO:0000256" key="1">
    <source>
        <dbReference type="ARBA" id="ARBA00004651"/>
    </source>
</evidence>
<proteinExistence type="inferred from homology"/>
<feature type="region of interest" description="Disordered" evidence="7">
    <location>
        <begin position="268"/>
        <end position="289"/>
    </location>
</feature>
<comment type="subcellular location">
    <subcellularLocation>
        <location evidence="1">Cell membrane</location>
        <topology evidence="1">Multi-pass membrane protein</topology>
    </subcellularLocation>
</comment>
<dbReference type="PANTHER" id="PTHR30106:SF2">
    <property type="entry name" value="UPF0324 INNER MEMBRANE PROTEIN YEIH"/>
    <property type="match status" value="1"/>
</dbReference>
<feature type="transmembrane region" description="Helical" evidence="8">
    <location>
        <begin position="294"/>
        <end position="314"/>
    </location>
</feature>
<dbReference type="RefSeq" id="WP_088449199.1">
    <property type="nucleotide sequence ID" value="NZ_JACHXO010000001.1"/>
</dbReference>
<name>A0ABR6GM45_9BURK</name>
<evidence type="ECO:0000256" key="2">
    <source>
        <dbReference type="ARBA" id="ARBA00007977"/>
    </source>
</evidence>
<comment type="similarity">
    <text evidence="2">Belongs to the UPF0324 family.</text>
</comment>
<keyword evidence="4 8" id="KW-0812">Transmembrane</keyword>
<feature type="transmembrane region" description="Helical" evidence="8">
    <location>
        <begin position="241"/>
        <end position="259"/>
    </location>
</feature>
<keyword evidence="6 8" id="KW-0472">Membrane</keyword>
<feature type="transmembrane region" description="Helical" evidence="8">
    <location>
        <begin position="21"/>
        <end position="39"/>
    </location>
</feature>
<feature type="transmembrane region" description="Helical" evidence="8">
    <location>
        <begin position="45"/>
        <end position="64"/>
    </location>
</feature>
<dbReference type="Pfam" id="PF03601">
    <property type="entry name" value="Cons_hypoth698"/>
    <property type="match status" value="1"/>
</dbReference>
<dbReference type="EMBL" id="JACHXO010000001">
    <property type="protein sequence ID" value="MBB3193178.1"/>
    <property type="molecule type" value="Genomic_DNA"/>
</dbReference>
<evidence type="ECO:0000256" key="3">
    <source>
        <dbReference type="ARBA" id="ARBA00022475"/>
    </source>
</evidence>
<keyword evidence="10" id="KW-1185">Reference proteome</keyword>
<feature type="transmembrane region" description="Helical" evidence="8">
    <location>
        <begin position="329"/>
        <end position="348"/>
    </location>
</feature>
<dbReference type="InterPro" id="IPR018383">
    <property type="entry name" value="UPF0324_pro"/>
</dbReference>
<gene>
    <name evidence="9" type="ORF">FHS28_000543</name>
</gene>
<protein>
    <submittedName>
        <fullName evidence="9">Integral membrane protein (TIGR00698 family)</fullName>
    </submittedName>
</protein>
<dbReference type="Proteomes" id="UP000574369">
    <property type="component" value="Unassembled WGS sequence"/>
</dbReference>
<evidence type="ECO:0000256" key="7">
    <source>
        <dbReference type="SAM" id="MobiDB-lite"/>
    </source>
</evidence>
<dbReference type="NCBIfam" id="TIGR00698">
    <property type="entry name" value="YeiH family putative sulfate export transporter"/>
    <property type="match status" value="1"/>
</dbReference>
<evidence type="ECO:0000313" key="10">
    <source>
        <dbReference type="Proteomes" id="UP000574369"/>
    </source>
</evidence>
<reference evidence="9 10" key="1">
    <citation type="submission" date="2020-08" db="EMBL/GenBank/DDBJ databases">
        <title>Genomic Encyclopedia of Type Strains, Phase III (KMG-III): the genomes of soil and plant-associated and newly described type strains.</title>
        <authorList>
            <person name="Whitman W."/>
        </authorList>
    </citation>
    <scope>NUCLEOTIDE SEQUENCE [LARGE SCALE GENOMIC DNA]</scope>
    <source>
        <strain evidence="9 10">CECT 7247</strain>
    </source>
</reference>
<feature type="transmembrane region" description="Helical" evidence="8">
    <location>
        <begin position="140"/>
        <end position="162"/>
    </location>
</feature>